<evidence type="ECO:0000313" key="3">
    <source>
        <dbReference type="Proteomes" id="UP000594263"/>
    </source>
</evidence>
<dbReference type="Pfam" id="PF14144">
    <property type="entry name" value="DOG1"/>
    <property type="match status" value="1"/>
</dbReference>
<feature type="domain" description="DOG1" evidence="1">
    <location>
        <begin position="1"/>
        <end position="231"/>
    </location>
</feature>
<dbReference type="GO" id="GO:0043565">
    <property type="term" value="F:sequence-specific DNA binding"/>
    <property type="evidence" value="ECO:0007669"/>
    <property type="project" value="InterPro"/>
</dbReference>
<protein>
    <recommendedName>
        <fullName evidence="1">DOG1 domain-containing protein</fullName>
    </recommendedName>
</protein>
<dbReference type="InterPro" id="IPR025422">
    <property type="entry name" value="TGA_domain"/>
</dbReference>
<sequence length="245" mass="28020">MFSEFYEKWMAQLEDLLHQLLRAVSSNKPPSEQSGDQLESLVSEVTTHQKQYYAAKWAAAREDVLAIYVPSWLSPLEAAYSWVTGWKPSMAFKLIESLRKKSGSEWVELGGEKARRMGELRARIRVEEEKVEMEMERQQVAMGDRRMVELARLASRRGCSDEDEKRVEAAMKGLKAGLEKVMKAADCLRLKTLKGVLDILSPESKQCVEFLAAAFMLQIQLRKWGRRRKNDYQTETGGAQGLRLS</sequence>
<dbReference type="EnsemblPlants" id="Kaladp0008s0745.1.v1.1">
    <property type="protein sequence ID" value="Kaladp0008s0745.1.v1.1.CDS.1"/>
    <property type="gene ID" value="Kaladp0008s0745.v1.1"/>
</dbReference>
<accession>A0A7N0RDW2</accession>
<keyword evidence="3" id="KW-1185">Reference proteome</keyword>
<proteinExistence type="predicted"/>
<dbReference type="PROSITE" id="PS51806">
    <property type="entry name" value="DOG1"/>
    <property type="match status" value="1"/>
</dbReference>
<dbReference type="OMA" id="TTHHKAY"/>
<dbReference type="Proteomes" id="UP000594263">
    <property type="component" value="Unplaced"/>
</dbReference>
<dbReference type="AlphaFoldDB" id="A0A7N0RDW2"/>
<dbReference type="Gramene" id="Kaladp0008s0745.1.v1.1">
    <property type="protein sequence ID" value="Kaladp0008s0745.1.v1.1.CDS.1"/>
    <property type="gene ID" value="Kaladp0008s0745.v1.1"/>
</dbReference>
<dbReference type="InterPro" id="IPR051886">
    <property type="entry name" value="Seed_Dev/Stress_Resp_Reg"/>
</dbReference>
<evidence type="ECO:0000313" key="2">
    <source>
        <dbReference type="EnsemblPlants" id="Kaladp0008s0745.1.v1.1.CDS.1"/>
    </source>
</evidence>
<evidence type="ECO:0000259" key="1">
    <source>
        <dbReference type="PROSITE" id="PS51806"/>
    </source>
</evidence>
<dbReference type="GO" id="GO:0006351">
    <property type="term" value="P:DNA-templated transcription"/>
    <property type="evidence" value="ECO:0007669"/>
    <property type="project" value="InterPro"/>
</dbReference>
<reference evidence="2" key="1">
    <citation type="submission" date="2021-01" db="UniProtKB">
        <authorList>
            <consortium name="EnsemblPlants"/>
        </authorList>
    </citation>
    <scope>IDENTIFICATION</scope>
</reference>
<dbReference type="PANTHER" id="PTHR46354:SF2">
    <property type="entry name" value="PROTEIN DOG1-LIKE 4"/>
    <property type="match status" value="1"/>
</dbReference>
<dbReference type="PANTHER" id="PTHR46354">
    <property type="entry name" value="DOG1 DOMAIN-CONTAINING PROTEIN"/>
    <property type="match status" value="1"/>
</dbReference>
<name>A0A7N0RDW2_KALFE</name>
<organism evidence="2 3">
    <name type="scientific">Kalanchoe fedtschenkoi</name>
    <name type="common">Lavender scallops</name>
    <name type="synonym">South American air plant</name>
    <dbReference type="NCBI Taxonomy" id="63787"/>
    <lineage>
        <taxon>Eukaryota</taxon>
        <taxon>Viridiplantae</taxon>
        <taxon>Streptophyta</taxon>
        <taxon>Embryophyta</taxon>
        <taxon>Tracheophyta</taxon>
        <taxon>Spermatophyta</taxon>
        <taxon>Magnoliopsida</taxon>
        <taxon>eudicotyledons</taxon>
        <taxon>Gunneridae</taxon>
        <taxon>Pentapetalae</taxon>
        <taxon>Saxifragales</taxon>
        <taxon>Crassulaceae</taxon>
        <taxon>Kalanchoe</taxon>
    </lineage>
</organism>